<evidence type="ECO:0000313" key="1">
    <source>
        <dbReference type="EMBL" id="MPL75579.1"/>
    </source>
</evidence>
<proteinExistence type="predicted"/>
<dbReference type="AlphaFoldDB" id="A0A644U9F7"/>
<gene>
    <name evidence="1" type="ORF">SDC9_21405</name>
</gene>
<dbReference type="InterPro" id="IPR027417">
    <property type="entry name" value="P-loop_NTPase"/>
</dbReference>
<comment type="caution">
    <text evidence="1">The sequence shown here is derived from an EMBL/GenBank/DDBJ whole genome shotgun (WGS) entry which is preliminary data.</text>
</comment>
<dbReference type="SUPFAM" id="SSF52540">
    <property type="entry name" value="P-loop containing nucleoside triphosphate hydrolases"/>
    <property type="match status" value="1"/>
</dbReference>
<reference evidence="1" key="1">
    <citation type="submission" date="2019-08" db="EMBL/GenBank/DDBJ databases">
        <authorList>
            <person name="Kucharzyk K."/>
            <person name="Murdoch R.W."/>
            <person name="Higgins S."/>
            <person name="Loffler F."/>
        </authorList>
    </citation>
    <scope>NUCLEOTIDE SEQUENCE</scope>
</reference>
<sequence>MSAKNIGGRSSDMKEVLLHIGIHKTGSSSIQESLKGYADQTTRSASFQEVNHSIPMTTIFSRNRYDYHIWRKLGLSRSEVEEKRAEYLDILEKDISDNRYERLIISGEDMSTLYEEEKRDLISFFRTHGLNVRVFTFVRDPQDFAASSIQEHIKGGAKFLPKISTRYRVRLDEFRKGLPADCLIVRDFQKTISEFGDISAGFAKIVGLDIKSPVRANESLSSAATKLIYRLNKLPINTFGSRQRVGARSRVMALLANEFRQEDGGRLDRNMLSMALSPAENDEISYLNSEFGIAYPKVSATEDVQGVEGYLDDLSDLDVSRLHKIAHLIGAPVETSDSIDNLLISIYMRALISGGLRLEDADMLRDLAVRMEISADFDLSDAYKLMLLARRARPDGPLILKKVEQYEHRLAERRGGN</sequence>
<organism evidence="1">
    <name type="scientific">bioreactor metagenome</name>
    <dbReference type="NCBI Taxonomy" id="1076179"/>
    <lineage>
        <taxon>unclassified sequences</taxon>
        <taxon>metagenomes</taxon>
        <taxon>ecological metagenomes</taxon>
    </lineage>
</organism>
<protein>
    <recommendedName>
        <fullName evidence="2">Sulfotransferase domain-containing protein</fullName>
    </recommendedName>
</protein>
<dbReference type="EMBL" id="VSSQ01000089">
    <property type="protein sequence ID" value="MPL75579.1"/>
    <property type="molecule type" value="Genomic_DNA"/>
</dbReference>
<evidence type="ECO:0008006" key="2">
    <source>
        <dbReference type="Google" id="ProtNLM"/>
    </source>
</evidence>
<name>A0A644U9F7_9ZZZZ</name>
<accession>A0A644U9F7</accession>